<dbReference type="AlphaFoldDB" id="A0A9P8GP55"/>
<feature type="non-terminal residue" evidence="1">
    <location>
        <position position="295"/>
    </location>
</feature>
<accession>A0A9P8GP55</accession>
<gene>
    <name evidence="1" type="ORF">KCV03_g91</name>
</gene>
<sequence>LCTTIKANDVDTFAILDKAQAQLVDSIVGRSCHHDLDLFIRSVTLVGEDVGPDDGAENFVLALVDELHLLLIEIALLAEVDEGILLRGIHVLEPQITDVRSLSLFVVEVTERQAHGSFLASEDNIGRGNRDRDSLGSVGQGHVWFALNVHANLPSLTTLTSTVVPGSGRMSSTLTLGEEKLTGHQWRSCGSGEVFASLLREFDIFGFGDMVDGDVVSTVNVCNDFLPLFAWLVSEHFVAYRLDLSAGKASPLDGFASAVDLEDLLHEPSFLGVFGKTGAWWNILGLEIESNVHLE</sequence>
<dbReference type="Proteomes" id="UP000767238">
    <property type="component" value="Unassembled WGS sequence"/>
</dbReference>
<protein>
    <submittedName>
        <fullName evidence="1">Uncharacterized protein</fullName>
    </submittedName>
</protein>
<comment type="caution">
    <text evidence="1">The sequence shown here is derived from an EMBL/GenBank/DDBJ whole genome shotgun (WGS) entry which is preliminary data.</text>
</comment>
<dbReference type="EMBL" id="JAHFYH010000001">
    <property type="protein sequence ID" value="KAH0237774.1"/>
    <property type="molecule type" value="Genomic_DNA"/>
</dbReference>
<proteinExistence type="predicted"/>
<evidence type="ECO:0000313" key="2">
    <source>
        <dbReference type="Proteomes" id="UP000767238"/>
    </source>
</evidence>
<evidence type="ECO:0000313" key="1">
    <source>
        <dbReference type="EMBL" id="KAH0237774.1"/>
    </source>
</evidence>
<feature type="non-terminal residue" evidence="1">
    <location>
        <position position="1"/>
    </location>
</feature>
<reference evidence="1" key="1">
    <citation type="journal article" date="2021" name="J Fungi (Basel)">
        <title>Virulence traits and population genomics of the black yeast Aureobasidium melanogenum.</title>
        <authorList>
            <person name="Cernosa A."/>
            <person name="Sun X."/>
            <person name="Gostincar C."/>
            <person name="Fang C."/>
            <person name="Gunde-Cimerman N."/>
            <person name="Song Z."/>
        </authorList>
    </citation>
    <scope>NUCLEOTIDE SEQUENCE</scope>
    <source>
        <strain evidence="1">EXF-8016</strain>
    </source>
</reference>
<name>A0A9P8GP55_AURME</name>
<organism evidence="1 2">
    <name type="scientific">Aureobasidium melanogenum</name>
    <name type="common">Aureobasidium pullulans var. melanogenum</name>
    <dbReference type="NCBI Taxonomy" id="46634"/>
    <lineage>
        <taxon>Eukaryota</taxon>
        <taxon>Fungi</taxon>
        <taxon>Dikarya</taxon>
        <taxon>Ascomycota</taxon>
        <taxon>Pezizomycotina</taxon>
        <taxon>Dothideomycetes</taxon>
        <taxon>Dothideomycetidae</taxon>
        <taxon>Dothideales</taxon>
        <taxon>Saccotheciaceae</taxon>
        <taxon>Aureobasidium</taxon>
    </lineage>
</organism>
<reference evidence="1" key="2">
    <citation type="submission" date="2021-08" db="EMBL/GenBank/DDBJ databases">
        <authorList>
            <person name="Gostincar C."/>
            <person name="Sun X."/>
            <person name="Song Z."/>
            <person name="Gunde-Cimerman N."/>
        </authorList>
    </citation>
    <scope>NUCLEOTIDE SEQUENCE</scope>
    <source>
        <strain evidence="1">EXF-8016</strain>
    </source>
</reference>